<evidence type="ECO:0000313" key="2">
    <source>
        <dbReference type="Proteomes" id="UP000265663"/>
    </source>
</evidence>
<evidence type="ECO:0000313" key="1">
    <source>
        <dbReference type="EMBL" id="RMZ69688.1"/>
    </source>
</evidence>
<sequence>MVHKSVLSYKVLSVLYNKVLLF</sequence>
<name>A0A3M7M5E9_9PLEO</name>
<organism evidence="1 2">
    <name type="scientific">Pyrenophora seminiperda CCB06</name>
    <dbReference type="NCBI Taxonomy" id="1302712"/>
    <lineage>
        <taxon>Eukaryota</taxon>
        <taxon>Fungi</taxon>
        <taxon>Dikarya</taxon>
        <taxon>Ascomycota</taxon>
        <taxon>Pezizomycotina</taxon>
        <taxon>Dothideomycetes</taxon>
        <taxon>Pleosporomycetidae</taxon>
        <taxon>Pleosporales</taxon>
        <taxon>Pleosporineae</taxon>
        <taxon>Pleosporaceae</taxon>
        <taxon>Pyrenophora</taxon>
    </lineage>
</organism>
<accession>A0A3M7M5E9</accession>
<dbReference type="Proteomes" id="UP000265663">
    <property type="component" value="Unassembled WGS sequence"/>
</dbReference>
<protein>
    <submittedName>
        <fullName evidence="1">Uncharacterized protein</fullName>
    </submittedName>
</protein>
<dbReference type="AlphaFoldDB" id="A0A3M7M5E9"/>
<dbReference type="EMBL" id="KE747820">
    <property type="protein sequence ID" value="RMZ69688.1"/>
    <property type="molecule type" value="Genomic_DNA"/>
</dbReference>
<keyword evidence="2" id="KW-1185">Reference proteome</keyword>
<gene>
    <name evidence="1" type="ORF">GMOD_00010375</name>
</gene>
<proteinExistence type="predicted"/>
<reference evidence="1 2" key="1">
    <citation type="journal article" date="2014" name="PLoS ONE">
        <title>De novo Genome Assembly of the Fungal Plant Pathogen Pyrenophora semeniperda.</title>
        <authorList>
            <person name="Soliai M.M."/>
            <person name="Meyer S.E."/>
            <person name="Udall J.A."/>
            <person name="Elzinga D.E."/>
            <person name="Hermansen R.A."/>
            <person name="Bodily P.M."/>
            <person name="Hart A.A."/>
            <person name="Coleman C.E."/>
        </authorList>
    </citation>
    <scope>NUCLEOTIDE SEQUENCE [LARGE SCALE GENOMIC DNA]</scope>
    <source>
        <strain evidence="1 2">CCB06</strain>
        <tissue evidence="1">Mycelium</tissue>
    </source>
</reference>